<dbReference type="Gene3D" id="1.20.1730.10">
    <property type="entry name" value="Sodium/glucose cotransporter"/>
    <property type="match status" value="1"/>
</dbReference>
<dbReference type="Pfam" id="PF00474">
    <property type="entry name" value="SSF"/>
    <property type="match status" value="1"/>
</dbReference>
<keyword evidence="10" id="KW-1185">Reference proteome</keyword>
<comment type="caution">
    <text evidence="9">The sequence shown here is derived from an EMBL/GenBank/DDBJ whole genome shotgun (WGS) entry which is preliminary data.</text>
</comment>
<evidence type="ECO:0000256" key="5">
    <source>
        <dbReference type="ARBA" id="ARBA00022989"/>
    </source>
</evidence>
<keyword evidence="4 8" id="KW-0812">Transmembrane</keyword>
<evidence type="ECO:0000313" key="10">
    <source>
        <dbReference type="Proteomes" id="UP001365128"/>
    </source>
</evidence>
<evidence type="ECO:0000256" key="7">
    <source>
        <dbReference type="RuleBase" id="RU362091"/>
    </source>
</evidence>
<dbReference type="InterPro" id="IPR038377">
    <property type="entry name" value="Na/Glc_symporter_sf"/>
</dbReference>
<dbReference type="InterPro" id="IPR031155">
    <property type="entry name" value="DUR"/>
</dbReference>
<comment type="similarity">
    <text evidence="2 7">Belongs to the sodium:solute symporter (SSF) (TC 2.A.21) family.</text>
</comment>
<evidence type="ECO:0000256" key="6">
    <source>
        <dbReference type="ARBA" id="ARBA00023136"/>
    </source>
</evidence>
<evidence type="ECO:0000256" key="3">
    <source>
        <dbReference type="ARBA" id="ARBA00022448"/>
    </source>
</evidence>
<evidence type="ECO:0000256" key="8">
    <source>
        <dbReference type="SAM" id="Phobius"/>
    </source>
</evidence>
<gene>
    <name evidence="9" type="ORF">IWX46DRAFT_298912</name>
</gene>
<name>A0ABR1MMX1_9PEZI</name>
<reference evidence="9 10" key="1">
    <citation type="submission" date="2024-04" db="EMBL/GenBank/DDBJ databases">
        <title>Phyllosticta paracitricarpa is synonymous to the EU quarantine fungus P. citricarpa based on phylogenomic analyses.</title>
        <authorList>
            <consortium name="Lawrence Berkeley National Laboratory"/>
            <person name="Van Ingen-Buijs V.A."/>
            <person name="Van Westerhoven A.C."/>
            <person name="Haridas S."/>
            <person name="Skiadas P."/>
            <person name="Martin F."/>
            <person name="Groenewald J.Z."/>
            <person name="Crous P.W."/>
            <person name="Seidl M.F."/>
        </authorList>
    </citation>
    <scope>NUCLEOTIDE SEQUENCE [LARGE SCALE GENOMIC DNA]</scope>
    <source>
        <strain evidence="9 10">CBS 122670</strain>
    </source>
</reference>
<organism evidence="9 10">
    <name type="scientific">Phyllosticta citricarpa</name>
    <dbReference type="NCBI Taxonomy" id="55181"/>
    <lineage>
        <taxon>Eukaryota</taxon>
        <taxon>Fungi</taxon>
        <taxon>Dikarya</taxon>
        <taxon>Ascomycota</taxon>
        <taxon>Pezizomycotina</taxon>
        <taxon>Dothideomycetes</taxon>
        <taxon>Dothideomycetes incertae sedis</taxon>
        <taxon>Botryosphaeriales</taxon>
        <taxon>Phyllostictaceae</taxon>
        <taxon>Phyllosticta</taxon>
    </lineage>
</organism>
<comment type="subcellular location">
    <subcellularLocation>
        <location evidence="1">Membrane</location>
        <topology evidence="1">Multi-pass membrane protein</topology>
    </subcellularLocation>
</comment>
<dbReference type="PANTHER" id="PTHR46154:SF4">
    <property type="entry name" value="UREA ACTIVE TRANSPORTER"/>
    <property type="match status" value="1"/>
</dbReference>
<dbReference type="Proteomes" id="UP001365128">
    <property type="component" value="Unassembled WGS sequence"/>
</dbReference>
<evidence type="ECO:0000256" key="1">
    <source>
        <dbReference type="ARBA" id="ARBA00004141"/>
    </source>
</evidence>
<feature type="transmembrane region" description="Helical" evidence="8">
    <location>
        <begin position="35"/>
        <end position="58"/>
    </location>
</feature>
<dbReference type="InterPro" id="IPR001734">
    <property type="entry name" value="Na/solute_symporter"/>
</dbReference>
<evidence type="ECO:0000256" key="2">
    <source>
        <dbReference type="ARBA" id="ARBA00006434"/>
    </source>
</evidence>
<feature type="transmembrane region" description="Helical" evidence="8">
    <location>
        <begin position="70"/>
        <end position="91"/>
    </location>
</feature>
<keyword evidence="3" id="KW-0813">Transport</keyword>
<dbReference type="PANTHER" id="PTHR46154">
    <property type="match status" value="1"/>
</dbReference>
<evidence type="ECO:0000256" key="4">
    <source>
        <dbReference type="ARBA" id="ARBA00022692"/>
    </source>
</evidence>
<proteinExistence type="inferred from homology"/>
<evidence type="ECO:0000313" key="9">
    <source>
        <dbReference type="EMBL" id="KAK7553726.1"/>
    </source>
</evidence>
<protein>
    <submittedName>
        <fullName evidence="9">Uncharacterized protein</fullName>
    </submittedName>
</protein>
<accession>A0ABR1MMX1</accession>
<keyword evidence="6 8" id="KW-0472">Membrane</keyword>
<dbReference type="EMBL" id="JBBPDW010000004">
    <property type="protein sequence ID" value="KAK7553726.1"/>
    <property type="molecule type" value="Genomic_DNA"/>
</dbReference>
<sequence length="107" mass="12014">MFSLAAIELNRKAPRARTFLEVVKKRYGPAGHITLMSYSLIFQILTTVDLLVGGRTLFSSMTGMKRDAASFLFLMIGNLIYTLFGDIKATFLTDWVYFQGSFIRGSS</sequence>
<keyword evidence="5 8" id="KW-1133">Transmembrane helix</keyword>